<dbReference type="InterPro" id="IPR010073">
    <property type="entry name" value="PurL_large"/>
</dbReference>
<comment type="subcellular location">
    <subcellularLocation>
        <location evidence="10">Cytoplasm</location>
    </subcellularLocation>
</comment>
<evidence type="ECO:0000313" key="15">
    <source>
        <dbReference type="EMBL" id="WOK05003.1"/>
    </source>
</evidence>
<dbReference type="InterPro" id="IPR036604">
    <property type="entry name" value="PurS-like_sf"/>
</dbReference>
<dbReference type="SMART" id="SM01211">
    <property type="entry name" value="GATase_5"/>
    <property type="match status" value="1"/>
</dbReference>
<feature type="domain" description="FGAR-AT PurM N-terminal-like" evidence="14">
    <location>
        <begin position="593"/>
        <end position="746"/>
    </location>
</feature>
<organism evidence="15 16">
    <name type="scientific">Imperialibacter roseus</name>
    <dbReference type="NCBI Taxonomy" id="1324217"/>
    <lineage>
        <taxon>Bacteria</taxon>
        <taxon>Pseudomonadati</taxon>
        <taxon>Bacteroidota</taxon>
        <taxon>Cytophagia</taxon>
        <taxon>Cytophagales</taxon>
        <taxon>Flammeovirgaceae</taxon>
        <taxon>Imperialibacter</taxon>
    </lineage>
</organism>
<comment type="similarity">
    <text evidence="2 10">In the N-terminal section; belongs to the FGAMS family.</text>
</comment>
<evidence type="ECO:0000256" key="1">
    <source>
        <dbReference type="ARBA" id="ARBA00004920"/>
    </source>
</evidence>
<comment type="caution">
    <text evidence="10">Lacks conserved residue(s) required for the propagation of feature annotation.</text>
</comment>
<proteinExistence type="inferred from homology"/>
<dbReference type="PANTHER" id="PTHR10099:SF1">
    <property type="entry name" value="PHOSPHORIBOSYLFORMYLGLYCINAMIDINE SYNTHASE"/>
    <property type="match status" value="1"/>
</dbReference>
<evidence type="ECO:0000256" key="6">
    <source>
        <dbReference type="ARBA" id="ARBA00022755"/>
    </source>
</evidence>
<dbReference type="SUPFAM" id="SSF52317">
    <property type="entry name" value="Class I glutamine amidotransferase-like"/>
    <property type="match status" value="1"/>
</dbReference>
<keyword evidence="6 10" id="KW-0658">Purine biosynthesis</keyword>
<dbReference type="InterPro" id="IPR040707">
    <property type="entry name" value="FGAR-AT_N"/>
</dbReference>
<dbReference type="InterPro" id="IPR036921">
    <property type="entry name" value="PurM-like_N_sf"/>
</dbReference>
<evidence type="ECO:0000259" key="13">
    <source>
        <dbReference type="Pfam" id="PF18076"/>
    </source>
</evidence>
<keyword evidence="3 10" id="KW-0436">Ligase</keyword>
<evidence type="ECO:0000256" key="4">
    <source>
        <dbReference type="ARBA" id="ARBA00022723"/>
    </source>
</evidence>
<feature type="binding site" evidence="10">
    <location>
        <position position="826"/>
    </location>
    <ligand>
        <name>Mg(2+)</name>
        <dbReference type="ChEBI" id="CHEBI:18420"/>
    </ligand>
</feature>
<keyword evidence="16" id="KW-1185">Reference proteome</keyword>
<evidence type="ECO:0000256" key="9">
    <source>
        <dbReference type="ARBA" id="ARBA00022962"/>
    </source>
</evidence>
<feature type="active site" evidence="10">
    <location>
        <position position="1187"/>
    </location>
</feature>
<evidence type="ECO:0000256" key="2">
    <source>
        <dbReference type="ARBA" id="ARBA00008608"/>
    </source>
</evidence>
<dbReference type="Pfam" id="PF02769">
    <property type="entry name" value="AIRS_C"/>
    <property type="match status" value="2"/>
</dbReference>
<evidence type="ECO:0000256" key="8">
    <source>
        <dbReference type="ARBA" id="ARBA00022842"/>
    </source>
</evidence>
<evidence type="ECO:0000259" key="11">
    <source>
        <dbReference type="Pfam" id="PF02769"/>
    </source>
</evidence>
<evidence type="ECO:0000256" key="3">
    <source>
        <dbReference type="ARBA" id="ARBA00022598"/>
    </source>
</evidence>
<dbReference type="SUPFAM" id="SSF109736">
    <property type="entry name" value="FGAM synthase PurL, linker domain"/>
    <property type="match status" value="1"/>
</dbReference>
<keyword evidence="4 10" id="KW-0479">Metal-binding</keyword>
<comment type="function">
    <text evidence="10">Phosphoribosylformylglycinamidine synthase involved in the purines biosynthetic pathway. Catalyzes the ATP-dependent conversion of formylglycinamide ribonucleotide (FGAR) and glutamine to yield formylglycinamidine ribonucleotide (FGAM) and glutamate.</text>
</comment>
<reference evidence="15 16" key="1">
    <citation type="journal article" date="2023" name="Microbiol. Resour. Announc.">
        <title>Complete Genome Sequence of Imperialibacter roseus strain P4T.</title>
        <authorList>
            <person name="Tizabi D.R."/>
            <person name="Bachvaroff T."/>
            <person name="Hill R.T."/>
        </authorList>
    </citation>
    <scope>NUCLEOTIDE SEQUENCE [LARGE SCALE GENOMIC DNA]</scope>
    <source>
        <strain evidence="15 16">P4T</strain>
    </source>
</reference>
<dbReference type="NCBIfam" id="NF003672">
    <property type="entry name" value="PRK05297.1"/>
    <property type="match status" value="1"/>
</dbReference>
<comment type="pathway">
    <text evidence="1 10">Purine metabolism; IMP biosynthesis via de novo pathway; 5-amino-1-(5-phospho-D-ribosyl)imidazole from N(2)-formyl-N(1)-(5-phospho-D-ribosyl)glycinamide: step 1/2.</text>
</comment>
<dbReference type="Pfam" id="PF22689">
    <property type="entry name" value="FGAR-AT_PurM_N-like"/>
    <property type="match status" value="1"/>
</dbReference>
<sequence length="1230" mass="134492">MILFFQKDASTFYILQVATSANGLTREKLTWLFSGGKFVDGPSVEGPFIGPRKEMITPWSTNAVEITQNMGISGVVRIEEFVRKEAYPGEFDPMLKAVYQIIDQDVFTISHVPDAIVEIDNIKAYSEKEGLALSQEEIDYLESVSKSLGRKLTDSEVFGFSQVNSEHCRHKIFNGTFIIDGKEKPDTLFQLIKKTSKANPGFLVSAYKDNVAFIEGPSIEQFAPTRQDQPDYFEAKTRKSVLSLKAETHNFPTTVEPFNGAATGSGGEIRDRMAGGQGSFPLAGTAVYMTSYSRLSSNRPWENHSPERPWLYQTPSQILIKASNGASDYGNKFGQPLITGSLLTFEHEENGKAHGFDKVIMQAGGVGFGIRDQSQKKSVEKGDKIVVLGGDNYRIGMGGGAVSSVATGEFGNSIELNAVQRSNPEMQKRVANTIRALAELDENPISSVHDHGAGGHLNCLSELVEETGGKFEISKFPVGDPTLSDKEIISNESQERMGLALHEKHLDYLRKVADRERSPMYVVGEASGDHKLTFTNKEGKKPVDFELTHLFGSSPKTILEDKEEKSSFQPIQTSATKVEEYLLKILKMEAVASKDWLTNKVDRCVTGKVAKQQTCGELQIPLNNLGIMALDFGSNKGVGTSIGHAPVPALIDEKAGSRLAIAESLTNLVWAPLEGGIKGVSLSANWMWPAKNKGENARLYNAVQAVSDYACALGVNIPTGKDSLSMTQKYPGKTVYSPGTVIISAVGQVTDIRKTIEPVAKVVDGSKLLYLNLGSKGFELGGSTLGQVLNKLGDSTPDAAEADYFVKVFSLMQLLISEGLIIAGHDVSSGGLVTMLLEMCFPSASVGMKVNLDGLNEPDAIKVLFSENPGLVVQTTDAARLETIFTETGISCSVIGEVTSKSSVEIKLGSDSWTFDVAQMRKEWAETSWLLDKKQTKEGFADTRYDNLGKQPLKINLPAQFSGKLADYGLSFTRPKTTGIKAAIIREQGNNSDREMAYCMWLAGFDVKDVHMTDLISGREDLSEVNLIVFVGGFSNSDVLGSAKGWAGSFLYNDKAKKALDNFYAREDTLSLGVCNGCQLAMELGLIYPELNDHPKMHHNTSGKFECTFTDVEILDNNSVMFGSLAGSRLGIWSAHGEGQFVFAEPEKINIAAKFAYSSYPANPNGSQFDTACVVSHNGRHAAIMPHLERSMFPWNWGYYPDGRKSDEVTPWIEAFVNARKWVEEMIVKD</sequence>
<dbReference type="Gene3D" id="3.90.650.10">
    <property type="entry name" value="PurM-like C-terminal domain"/>
    <property type="match status" value="2"/>
</dbReference>
<dbReference type="InterPro" id="IPR041609">
    <property type="entry name" value="PurL_linker"/>
</dbReference>
<keyword evidence="7 10" id="KW-0067">ATP-binding</keyword>
<feature type="active site" description="Nucleophile" evidence="10">
    <location>
        <position position="1075"/>
    </location>
</feature>
<dbReference type="Proteomes" id="UP001302349">
    <property type="component" value="Chromosome"/>
</dbReference>
<dbReference type="RefSeq" id="WP_317487798.1">
    <property type="nucleotide sequence ID" value="NZ_CP136051.1"/>
</dbReference>
<keyword evidence="10" id="KW-0963">Cytoplasm</keyword>
<dbReference type="Pfam" id="PF13507">
    <property type="entry name" value="GATase_5"/>
    <property type="match status" value="1"/>
</dbReference>
<feature type="binding site" evidence="10">
    <location>
        <position position="828"/>
    </location>
    <ligand>
        <name>ATP</name>
        <dbReference type="ChEBI" id="CHEBI:30616"/>
    </ligand>
</feature>
<dbReference type="EMBL" id="CP136051">
    <property type="protein sequence ID" value="WOK05003.1"/>
    <property type="molecule type" value="Genomic_DNA"/>
</dbReference>
<evidence type="ECO:0000259" key="12">
    <source>
        <dbReference type="Pfam" id="PF18072"/>
    </source>
</evidence>
<comment type="subunit">
    <text evidence="10">Monomer.</text>
</comment>
<feature type="binding site" evidence="10">
    <location>
        <position position="663"/>
    </location>
    <ligand>
        <name>Mg(2+)</name>
        <dbReference type="ChEBI" id="CHEBI:18420"/>
    </ligand>
</feature>
<dbReference type="InterPro" id="IPR010918">
    <property type="entry name" value="PurM-like_C_dom"/>
</dbReference>
<dbReference type="InterPro" id="IPR036676">
    <property type="entry name" value="PurM-like_C_sf"/>
</dbReference>
<dbReference type="GO" id="GO:0004642">
    <property type="term" value="F:phosphoribosylformylglycinamidine synthase activity"/>
    <property type="evidence" value="ECO:0007669"/>
    <property type="project" value="UniProtKB-EC"/>
</dbReference>
<evidence type="ECO:0000256" key="5">
    <source>
        <dbReference type="ARBA" id="ARBA00022741"/>
    </source>
</evidence>
<dbReference type="PANTHER" id="PTHR10099">
    <property type="entry name" value="PHOSPHORIBOSYLFORMYLGLYCINAMIDINE SYNTHASE"/>
    <property type="match status" value="1"/>
</dbReference>
<accession>A0ABZ0IKL5</accession>
<protein>
    <recommendedName>
        <fullName evidence="10">Phosphoribosylformylglycinamidine synthase</fullName>
        <shortName evidence="10">FGAM synthase</shortName>
        <shortName evidence="10">FGAMS</shortName>
        <ecNumber evidence="10">6.3.5.3</ecNumber>
    </recommendedName>
    <alternativeName>
        <fullName evidence="10">Formylglycinamide ribonucleotide amidotransferase</fullName>
        <shortName evidence="10">FGAR amidotransferase</shortName>
        <shortName evidence="10">FGAR-AT</shortName>
    </alternativeName>
</protein>
<dbReference type="CDD" id="cd02204">
    <property type="entry name" value="PurL_repeat2"/>
    <property type="match status" value="1"/>
</dbReference>
<dbReference type="InterPro" id="IPR055181">
    <property type="entry name" value="FGAR-AT_PurM_N-like"/>
</dbReference>
<evidence type="ECO:0000256" key="10">
    <source>
        <dbReference type="HAMAP-Rule" id="MF_00419"/>
    </source>
</evidence>
<evidence type="ECO:0000259" key="14">
    <source>
        <dbReference type="Pfam" id="PF22689"/>
    </source>
</evidence>
<comment type="catalytic activity">
    <reaction evidence="10">
        <text>N(2)-formyl-N(1)-(5-phospho-beta-D-ribosyl)glycinamide + L-glutamine + ATP + H2O = 2-formamido-N(1)-(5-O-phospho-beta-D-ribosyl)acetamidine + L-glutamate + ADP + phosphate + H(+)</text>
        <dbReference type="Rhea" id="RHEA:17129"/>
        <dbReference type="ChEBI" id="CHEBI:15377"/>
        <dbReference type="ChEBI" id="CHEBI:15378"/>
        <dbReference type="ChEBI" id="CHEBI:29985"/>
        <dbReference type="ChEBI" id="CHEBI:30616"/>
        <dbReference type="ChEBI" id="CHEBI:43474"/>
        <dbReference type="ChEBI" id="CHEBI:58359"/>
        <dbReference type="ChEBI" id="CHEBI:147286"/>
        <dbReference type="ChEBI" id="CHEBI:147287"/>
        <dbReference type="ChEBI" id="CHEBI:456216"/>
        <dbReference type="EC" id="6.3.5.3"/>
    </reaction>
</comment>
<dbReference type="InterPro" id="IPR029062">
    <property type="entry name" value="Class_I_gatase-like"/>
</dbReference>
<dbReference type="Gene3D" id="3.30.1330.10">
    <property type="entry name" value="PurM-like, N-terminal domain"/>
    <property type="match status" value="2"/>
</dbReference>
<name>A0ABZ0IKL5_9BACT</name>
<keyword evidence="9 10" id="KW-0315">Glutamine amidotransferase</keyword>
<dbReference type="SUPFAM" id="SSF55326">
    <property type="entry name" value="PurM N-terminal domain-like"/>
    <property type="match status" value="2"/>
</dbReference>
<feature type="binding site" evidence="10">
    <location>
        <begin position="260"/>
        <end position="271"/>
    </location>
    <ligand>
        <name>ATP</name>
        <dbReference type="ChEBI" id="CHEBI:30616"/>
    </ligand>
</feature>
<feature type="domain" description="PurM-like C-terminal" evidence="11">
    <location>
        <begin position="381"/>
        <end position="534"/>
    </location>
</feature>
<dbReference type="Pfam" id="PF18076">
    <property type="entry name" value="FGAR-AT_N"/>
    <property type="match status" value="1"/>
</dbReference>
<feature type="domain" description="PurM-like C-terminal" evidence="11">
    <location>
        <begin position="773"/>
        <end position="907"/>
    </location>
</feature>
<dbReference type="Gene3D" id="3.40.50.880">
    <property type="match status" value="1"/>
</dbReference>
<feature type="binding site" evidence="10">
    <location>
        <position position="667"/>
    </location>
    <ligand>
        <name>Mg(2+)</name>
        <dbReference type="ChEBI" id="CHEBI:18420"/>
    </ligand>
</feature>
<dbReference type="PROSITE" id="PS51273">
    <property type="entry name" value="GATASE_TYPE_1"/>
    <property type="match status" value="1"/>
</dbReference>
<dbReference type="SUPFAM" id="SSF82697">
    <property type="entry name" value="PurS-like"/>
    <property type="match status" value="1"/>
</dbReference>
<feature type="domain" description="Phosphoribosylformylglycinamidine synthase N-terminal" evidence="13">
    <location>
        <begin position="12"/>
        <end position="82"/>
    </location>
</feature>
<gene>
    <name evidence="10 15" type="primary">purL</name>
    <name evidence="15" type="synonym">purI</name>
    <name evidence="15" type="ORF">RT717_18130</name>
</gene>
<keyword evidence="5 10" id="KW-0547">Nucleotide-binding</keyword>
<dbReference type="Pfam" id="PF18072">
    <property type="entry name" value="FGAR-AT_linker"/>
    <property type="match status" value="1"/>
</dbReference>
<feature type="domain" description="Phosphoribosylformylglycinamidine synthase linker" evidence="12">
    <location>
        <begin position="122"/>
        <end position="171"/>
    </location>
</feature>
<dbReference type="Gene3D" id="1.10.8.750">
    <property type="entry name" value="Phosphoribosylformylglycinamidine synthase, linker domain"/>
    <property type="match status" value="1"/>
</dbReference>
<dbReference type="EC" id="6.3.5.3" evidence="10"/>
<evidence type="ECO:0000313" key="16">
    <source>
        <dbReference type="Proteomes" id="UP001302349"/>
    </source>
</evidence>
<keyword evidence="8 10" id="KW-0460">Magnesium</keyword>
<dbReference type="SUPFAM" id="SSF56042">
    <property type="entry name" value="PurM C-terminal domain-like"/>
    <property type="match status" value="2"/>
</dbReference>
<dbReference type="HAMAP" id="MF_00419">
    <property type="entry name" value="PurL_1"/>
    <property type="match status" value="1"/>
</dbReference>
<evidence type="ECO:0000256" key="7">
    <source>
        <dbReference type="ARBA" id="ARBA00022840"/>
    </source>
</evidence>
<feature type="active site" evidence="10">
    <location>
        <position position="1189"/>
    </location>
</feature>